<comment type="caution">
    <text evidence="1">The sequence shown here is derived from an EMBL/GenBank/DDBJ whole genome shotgun (WGS) entry which is preliminary data.</text>
</comment>
<protein>
    <recommendedName>
        <fullName evidence="3">HNH endonuclease 5 domain-containing protein</fullName>
    </recommendedName>
</protein>
<dbReference type="RefSeq" id="WP_307450132.1">
    <property type="nucleotide sequence ID" value="NZ_JAUTAL010000001.1"/>
</dbReference>
<sequence>MKNDSHQFRNSFAEIYTIIGSSKTLPKNVPNLRTCRFCGKNENDVAFKKIAHACPELLGQNNFVIYDECDLCNEKFSKYESHLSKFFLPYLSVVGVKGKKKIPNFQARKDNDDEKTRTSVKYTDDGKINLFLSSLDDYKVDIENKTMSIRFRNPAIKPIYVYKSLLKIALSFLPKIKIRKYQLLFDWLQNDNTEIVFFSTLFITKLTRKKFGKPSVQLYEANKIFTDKGFHPELTLVVNFANIVAQIYLPLSASFDYPKSNGKSPTLELYPAFHYNMDSEKYENVEPDTPITVNYKFESIDLHSEVNSIRDEVINFTFESGDFNIEKNSSDFL</sequence>
<organism evidence="1 2">
    <name type="scientific">Chryseobacterium camelliae</name>
    <dbReference type="NCBI Taxonomy" id="1265445"/>
    <lineage>
        <taxon>Bacteria</taxon>
        <taxon>Pseudomonadati</taxon>
        <taxon>Bacteroidota</taxon>
        <taxon>Flavobacteriia</taxon>
        <taxon>Flavobacteriales</taxon>
        <taxon>Weeksellaceae</taxon>
        <taxon>Chryseobacterium group</taxon>
        <taxon>Chryseobacterium</taxon>
    </lineage>
</organism>
<dbReference type="Proteomes" id="UP001225072">
    <property type="component" value="Unassembled WGS sequence"/>
</dbReference>
<keyword evidence="2" id="KW-1185">Reference proteome</keyword>
<gene>
    <name evidence="1" type="ORF">QE404_002084</name>
</gene>
<accession>A0ABU0TIQ6</accession>
<name>A0ABU0TIQ6_9FLAO</name>
<reference evidence="1 2" key="1">
    <citation type="submission" date="2023-07" db="EMBL/GenBank/DDBJ databases">
        <title>Functional and genomic diversity of the sorghum phyllosphere microbiome.</title>
        <authorList>
            <person name="Shade A."/>
        </authorList>
    </citation>
    <scope>NUCLEOTIDE SEQUENCE [LARGE SCALE GENOMIC DNA]</scope>
    <source>
        <strain evidence="1 2">SORGH_AS_1064</strain>
    </source>
</reference>
<proteinExistence type="predicted"/>
<evidence type="ECO:0000313" key="2">
    <source>
        <dbReference type="Proteomes" id="UP001225072"/>
    </source>
</evidence>
<evidence type="ECO:0008006" key="3">
    <source>
        <dbReference type="Google" id="ProtNLM"/>
    </source>
</evidence>
<dbReference type="EMBL" id="JAUTAL010000001">
    <property type="protein sequence ID" value="MDQ1096937.1"/>
    <property type="molecule type" value="Genomic_DNA"/>
</dbReference>
<evidence type="ECO:0000313" key="1">
    <source>
        <dbReference type="EMBL" id="MDQ1096937.1"/>
    </source>
</evidence>